<dbReference type="PANTHER" id="PTHR11195:SF13">
    <property type="entry name" value="INVERTEBRATE-TYPE LYSOZYME 2-RELATED"/>
    <property type="match status" value="1"/>
</dbReference>
<comment type="catalytic activity">
    <reaction evidence="1">
        <text>Hydrolysis of (1-&gt;4)-beta-linkages between N-acetylmuramic acid and N-acetyl-D-glucosamine residues in a peptidoglycan and between N-acetyl-D-glucosamine residues in chitodextrins.</text>
        <dbReference type="EC" id="3.2.1.17"/>
    </reaction>
</comment>
<dbReference type="OMA" id="QISWAYW"/>
<accession>T1JZZ9</accession>
<keyword evidence="11" id="KW-0732">Signal</keyword>
<gene>
    <name evidence="12" type="primary">107372289</name>
</gene>
<feature type="compositionally biased region" description="Low complexity" evidence="10">
    <location>
        <begin position="219"/>
        <end position="231"/>
    </location>
</feature>
<feature type="disulfide bond" evidence="9">
    <location>
        <begin position="32"/>
        <end position="147"/>
    </location>
</feature>
<dbReference type="SUPFAM" id="SSF53955">
    <property type="entry name" value="Lysozyme-like"/>
    <property type="match status" value="2"/>
</dbReference>
<organism evidence="12 13">
    <name type="scientific">Tetranychus urticae</name>
    <name type="common">Two-spotted spider mite</name>
    <dbReference type="NCBI Taxonomy" id="32264"/>
    <lineage>
        <taxon>Eukaryota</taxon>
        <taxon>Metazoa</taxon>
        <taxon>Ecdysozoa</taxon>
        <taxon>Arthropoda</taxon>
        <taxon>Chelicerata</taxon>
        <taxon>Arachnida</taxon>
        <taxon>Acari</taxon>
        <taxon>Acariformes</taxon>
        <taxon>Trombidiformes</taxon>
        <taxon>Prostigmata</taxon>
        <taxon>Eleutherengona</taxon>
        <taxon>Raphignathae</taxon>
        <taxon>Tetranychoidea</taxon>
        <taxon>Tetranychidae</taxon>
        <taxon>Tetranychus</taxon>
    </lineage>
</organism>
<keyword evidence="8" id="KW-0326">Glycosidase</keyword>
<evidence type="ECO:0000256" key="2">
    <source>
        <dbReference type="ARBA" id="ARBA00012732"/>
    </source>
</evidence>
<evidence type="ECO:0000256" key="7">
    <source>
        <dbReference type="ARBA" id="ARBA00023157"/>
    </source>
</evidence>
<dbReference type="GO" id="GO:0003796">
    <property type="term" value="F:lysozyme activity"/>
    <property type="evidence" value="ECO:0007669"/>
    <property type="project" value="UniProtKB-EC"/>
</dbReference>
<feature type="compositionally biased region" description="Low complexity" evidence="10">
    <location>
        <begin position="238"/>
        <end position="254"/>
    </location>
</feature>
<dbReference type="GO" id="GO:0031640">
    <property type="term" value="P:killing of cells of another organism"/>
    <property type="evidence" value="ECO:0007669"/>
    <property type="project" value="UniProtKB-KW"/>
</dbReference>
<dbReference type="EMBL" id="CAEY01001131">
    <property type="status" value="NOT_ANNOTATED_CDS"/>
    <property type="molecule type" value="Genomic_DNA"/>
</dbReference>
<feature type="compositionally biased region" description="Pro residues" evidence="10">
    <location>
        <begin position="535"/>
        <end position="548"/>
    </location>
</feature>
<dbReference type="Proteomes" id="UP000015104">
    <property type="component" value="Unassembled WGS sequence"/>
</dbReference>
<name>T1JZZ9_TETUR</name>
<dbReference type="GO" id="GO:0042742">
    <property type="term" value="P:defense response to bacterium"/>
    <property type="evidence" value="ECO:0007669"/>
    <property type="project" value="UniProtKB-KW"/>
</dbReference>
<evidence type="ECO:0000256" key="10">
    <source>
        <dbReference type="SAM" id="MobiDB-lite"/>
    </source>
</evidence>
<protein>
    <recommendedName>
        <fullName evidence="2">lysozyme</fullName>
        <ecNumber evidence="2">3.2.1.17</ecNumber>
    </recommendedName>
</protein>
<dbReference type="InterPro" id="IPR018247">
    <property type="entry name" value="EF_Hand_1_Ca_BS"/>
</dbReference>
<evidence type="ECO:0000313" key="12">
    <source>
        <dbReference type="EnsemblMetazoa" id="tetur03g05900.1"/>
    </source>
</evidence>
<evidence type="ECO:0000256" key="4">
    <source>
        <dbReference type="ARBA" id="ARBA00022638"/>
    </source>
</evidence>
<feature type="disulfide bond" evidence="9">
    <location>
        <begin position="46"/>
        <end position="56"/>
    </location>
</feature>
<keyword evidence="5" id="KW-0378">Hydrolase</keyword>
<feature type="compositionally biased region" description="Polar residues" evidence="10">
    <location>
        <begin position="453"/>
        <end position="462"/>
    </location>
</feature>
<feature type="chain" id="PRO_5004590867" description="lysozyme" evidence="11">
    <location>
        <begin position="24"/>
        <end position="896"/>
    </location>
</feature>
<evidence type="ECO:0000256" key="5">
    <source>
        <dbReference type="ARBA" id="ARBA00022801"/>
    </source>
</evidence>
<evidence type="ECO:0000256" key="1">
    <source>
        <dbReference type="ARBA" id="ARBA00000632"/>
    </source>
</evidence>
<keyword evidence="7 9" id="KW-1015">Disulfide bond</keyword>
<feature type="disulfide bond" evidence="9">
    <location>
        <begin position="29"/>
        <end position="114"/>
    </location>
</feature>
<keyword evidence="4" id="KW-0081">Bacteriolytic enzyme</keyword>
<feature type="compositionally biased region" description="Polar residues" evidence="10">
    <location>
        <begin position="692"/>
        <end position="713"/>
    </location>
</feature>
<dbReference type="EC" id="3.2.1.17" evidence="2"/>
<dbReference type="InterPro" id="IPR023346">
    <property type="entry name" value="Lysozyme-like_dom_sf"/>
</dbReference>
<dbReference type="CDD" id="cd16890">
    <property type="entry name" value="lyz_i"/>
    <property type="match status" value="3"/>
</dbReference>
<feature type="compositionally biased region" description="Low complexity" evidence="10">
    <location>
        <begin position="549"/>
        <end position="559"/>
    </location>
</feature>
<feature type="compositionally biased region" description="Low complexity" evidence="10">
    <location>
        <begin position="726"/>
        <end position="745"/>
    </location>
</feature>
<feature type="disulfide bond" evidence="9">
    <location>
        <begin position="34"/>
        <end position="40"/>
    </location>
</feature>
<dbReference type="Gene3D" id="1.10.530.10">
    <property type="match status" value="3"/>
</dbReference>
<reference evidence="13" key="1">
    <citation type="submission" date="2011-08" db="EMBL/GenBank/DDBJ databases">
        <authorList>
            <person name="Rombauts S."/>
        </authorList>
    </citation>
    <scope>NUCLEOTIDE SEQUENCE</scope>
    <source>
        <strain evidence="13">London</strain>
    </source>
</reference>
<feature type="disulfide bond" evidence="9">
    <location>
        <begin position="84"/>
        <end position="90"/>
    </location>
</feature>
<dbReference type="PROSITE" id="PS51909">
    <property type="entry name" value="LYSOZYME_I"/>
    <property type="match status" value="3"/>
</dbReference>
<feature type="compositionally biased region" description="Polar residues" evidence="10">
    <location>
        <begin position="617"/>
        <end position="628"/>
    </location>
</feature>
<keyword evidence="6" id="KW-0044">Antibiotic</keyword>
<feature type="region of interest" description="Disordered" evidence="10">
    <location>
        <begin position="440"/>
        <end position="463"/>
    </location>
</feature>
<evidence type="ECO:0000256" key="6">
    <source>
        <dbReference type="ARBA" id="ARBA00023022"/>
    </source>
</evidence>
<evidence type="ECO:0000256" key="11">
    <source>
        <dbReference type="SAM" id="SignalP"/>
    </source>
</evidence>
<evidence type="ECO:0000313" key="13">
    <source>
        <dbReference type="Proteomes" id="UP000015104"/>
    </source>
</evidence>
<dbReference type="EnsemblMetazoa" id="tetur03g05900.1">
    <property type="protein sequence ID" value="tetur03g05900.1"/>
    <property type="gene ID" value="tetur03g05900"/>
</dbReference>
<dbReference type="InterPro" id="IPR008597">
    <property type="entry name" value="Invert_lysozyme"/>
</dbReference>
<feature type="region of interest" description="Disordered" evidence="10">
    <location>
        <begin position="152"/>
        <end position="298"/>
    </location>
</feature>
<evidence type="ECO:0000256" key="8">
    <source>
        <dbReference type="ARBA" id="ARBA00023295"/>
    </source>
</evidence>
<dbReference type="PANTHER" id="PTHR11195">
    <property type="entry name" value="DESTABILASE-RELATED"/>
    <property type="match status" value="1"/>
</dbReference>
<feature type="region of interest" description="Disordered" evidence="10">
    <location>
        <begin position="526"/>
        <end position="765"/>
    </location>
</feature>
<dbReference type="AlphaFoldDB" id="T1JZZ9"/>
<feature type="compositionally biased region" description="Basic and acidic residues" evidence="10">
    <location>
        <begin position="677"/>
        <end position="687"/>
    </location>
</feature>
<proteinExistence type="predicted"/>
<evidence type="ECO:0000256" key="3">
    <source>
        <dbReference type="ARBA" id="ARBA00022529"/>
    </source>
</evidence>
<dbReference type="HOGENOM" id="CLU_344303_0_0_1"/>
<reference evidence="12" key="2">
    <citation type="submission" date="2015-06" db="UniProtKB">
        <authorList>
            <consortium name="EnsemblMetazoa"/>
        </authorList>
    </citation>
    <scope>IDENTIFICATION</scope>
</reference>
<dbReference type="PROSITE" id="PS00018">
    <property type="entry name" value="EF_HAND_1"/>
    <property type="match status" value="2"/>
</dbReference>
<keyword evidence="13" id="KW-1185">Reference proteome</keyword>
<sequence>MSRLQALTVFLVIYISQTASVESQITQQCLDCICQASTGCDLSKKCQNSGPSSYFCGPYQISWSYWSDGGRPGDQGGPHDFETCLNDKSCAEQAIYGYMNKWARDCNGDGVIDCTDYAAIHKAGPHSCNAQWLLDSEYWRVFQSSSCASGTSNYNGNYNPPRDSSFGESVNVEPQPQPQPQPHTTHWTFPSSRNNSYQPVAATQPGYRSYGGQPERGRYNNYNVPSNNNNPLRHEVFGPSSVGQPPASPVVPVANNDEGVLRPYPSNQPSPSSNNGPESGSFSSGSSGQPSTVYNEGSNFATNGPVDSNCLECLCQASTGCDANKQCFGNVCGPYLISWPFWADAGKPGTDYVSCALRKNCAEAAVQGYMSRFARDCNNDGVINCDDYIMIHQYGPNCGPGVFGTGKFWQEYKNCHQPPIDARSNRVRESNVERFRPIERPGQPANLRRDETSNWNGANNRFNENEIPGIRSVDRNINQPEGPDNFHPIDDHLNFHPFPFTPPPSLNNLNLNPNPTRPNSTGNVYFNDLNFPNQPFNPPNPSGIPGQPPINNNINPPRNSGDRFQPGQPRFNPLEQPPVNRFRPEPSINSNNDFRPVPPIDSNAPSGDRSPPRPIENTRTNLDNNGNGFQPGVLRTDGFRPIINPNPNNGPPNNYPTQPNNPPRDSNFDANPTPRIPNERFTPRYDRPSGFNFPSQPTNRPFSGNNDYFSRSPVTIAPPTSPPLTPSSDSFSPVSPPTTISPISSNDDDESSLLPGPRDSRFLAPSKGNVSMTAECLECICEASSKCDANFPCKNYGGSQACGPYQISIAYWLESGKPGYKGGSSDFINCVTNMDCAQETLKGYVKNLKRDCNNDGAIDCLDYALIHKLGPNACQDQSFLDSPYWNDFQACYGFER</sequence>
<evidence type="ECO:0000256" key="9">
    <source>
        <dbReference type="PIRSR" id="PIRSR608597-3"/>
    </source>
</evidence>
<dbReference type="OrthoDB" id="6337871at2759"/>
<dbReference type="eggNOG" id="ENOG502S6AV">
    <property type="taxonomic scope" value="Eukaryota"/>
</dbReference>
<feature type="compositionally biased region" description="Low complexity" evidence="10">
    <location>
        <begin position="265"/>
        <end position="291"/>
    </location>
</feature>
<keyword evidence="3" id="KW-0929">Antimicrobial</keyword>
<feature type="compositionally biased region" description="Pro residues" evidence="10">
    <location>
        <begin position="648"/>
        <end position="662"/>
    </location>
</feature>
<feature type="compositionally biased region" description="Polar residues" evidence="10">
    <location>
        <begin position="183"/>
        <end position="198"/>
    </location>
</feature>
<dbReference type="Pfam" id="PF05497">
    <property type="entry name" value="Destabilase"/>
    <property type="match status" value="3"/>
</dbReference>
<feature type="signal peptide" evidence="11">
    <location>
        <begin position="1"/>
        <end position="23"/>
    </location>
</feature>